<keyword evidence="3" id="KW-1185">Reference proteome</keyword>
<proteinExistence type="predicted"/>
<evidence type="ECO:0000313" key="3">
    <source>
        <dbReference type="Proteomes" id="UP000092445"/>
    </source>
</evidence>
<accession>A0A1B0AD47</accession>
<dbReference type="AlphaFoldDB" id="A0A1B0AD47"/>
<organism evidence="2 3">
    <name type="scientific">Glossina pallidipes</name>
    <name type="common">Tsetse fly</name>
    <dbReference type="NCBI Taxonomy" id="7398"/>
    <lineage>
        <taxon>Eukaryota</taxon>
        <taxon>Metazoa</taxon>
        <taxon>Ecdysozoa</taxon>
        <taxon>Arthropoda</taxon>
        <taxon>Hexapoda</taxon>
        <taxon>Insecta</taxon>
        <taxon>Pterygota</taxon>
        <taxon>Neoptera</taxon>
        <taxon>Endopterygota</taxon>
        <taxon>Diptera</taxon>
        <taxon>Brachycera</taxon>
        <taxon>Muscomorpha</taxon>
        <taxon>Hippoboscoidea</taxon>
        <taxon>Glossinidae</taxon>
        <taxon>Glossina</taxon>
    </lineage>
</organism>
<dbReference type="Proteomes" id="UP000092445">
    <property type="component" value="Unassembled WGS sequence"/>
</dbReference>
<feature type="region of interest" description="Disordered" evidence="1">
    <location>
        <begin position="1"/>
        <end position="20"/>
    </location>
</feature>
<evidence type="ECO:0000256" key="1">
    <source>
        <dbReference type="SAM" id="MobiDB-lite"/>
    </source>
</evidence>
<protein>
    <submittedName>
        <fullName evidence="2">Uncharacterized protein</fullName>
    </submittedName>
</protein>
<dbReference type="EnsemblMetazoa" id="GPAI041765-RA">
    <property type="protein sequence ID" value="GPAI041765-PA"/>
    <property type="gene ID" value="GPAI041765"/>
</dbReference>
<reference evidence="2" key="2">
    <citation type="submission" date="2020-05" db="UniProtKB">
        <authorList>
            <consortium name="EnsemblMetazoa"/>
        </authorList>
    </citation>
    <scope>IDENTIFICATION</scope>
    <source>
        <strain evidence="2">IAEA</strain>
    </source>
</reference>
<dbReference type="VEuPathDB" id="VectorBase:GPAI041765"/>
<name>A0A1B0AD47_GLOPL</name>
<sequence length="181" mass="20809">MTPPNIKYTKEEKERRSERRANVTSVGVSMYINACPDIWQPKKKKSYIATKVRDCSKHNDKVGMPALSDRQYEYENSRIVEKSLSCLVALERSATSLCSRSRWTYSTKYHGTFTKITFVDIYMHYYYKDLLTSSPVDPDMPNDSIDLVVRTIKHNVRMNTKASHALAAFGPKLKGSKGRNK</sequence>
<evidence type="ECO:0000313" key="2">
    <source>
        <dbReference type="EnsemblMetazoa" id="GPAI041765-PA"/>
    </source>
</evidence>
<reference evidence="3" key="1">
    <citation type="submission" date="2014-03" db="EMBL/GenBank/DDBJ databases">
        <authorList>
            <person name="Aksoy S."/>
            <person name="Warren W."/>
            <person name="Wilson R.K."/>
        </authorList>
    </citation>
    <scope>NUCLEOTIDE SEQUENCE [LARGE SCALE GENOMIC DNA]</scope>
    <source>
        <strain evidence="3">IAEA</strain>
    </source>
</reference>
<feature type="compositionally biased region" description="Basic and acidic residues" evidence="1">
    <location>
        <begin position="8"/>
        <end position="20"/>
    </location>
</feature>